<dbReference type="Pfam" id="PF13558">
    <property type="entry name" value="SbcC_Walker_B"/>
    <property type="match status" value="1"/>
</dbReference>
<feature type="coiled-coil region" evidence="1">
    <location>
        <begin position="285"/>
        <end position="350"/>
    </location>
</feature>
<gene>
    <name evidence="2" type="ORF">GF867_01660</name>
</gene>
<dbReference type="InterPro" id="IPR027417">
    <property type="entry name" value="P-loop_NTPase"/>
</dbReference>
<evidence type="ECO:0000313" key="3">
    <source>
        <dbReference type="Proteomes" id="UP000440066"/>
    </source>
</evidence>
<dbReference type="Gene3D" id="3.40.50.300">
    <property type="entry name" value="P-loop containing nucleotide triphosphate hydrolases"/>
    <property type="match status" value="1"/>
</dbReference>
<organism evidence="2 3">
    <name type="scientific">Fundicoccus ignavus</name>
    <dbReference type="NCBI Taxonomy" id="2664442"/>
    <lineage>
        <taxon>Bacteria</taxon>
        <taxon>Bacillati</taxon>
        <taxon>Bacillota</taxon>
        <taxon>Bacilli</taxon>
        <taxon>Lactobacillales</taxon>
        <taxon>Aerococcaceae</taxon>
        <taxon>Fundicoccus</taxon>
    </lineage>
</organism>
<proteinExistence type="predicted"/>
<evidence type="ECO:0000256" key="1">
    <source>
        <dbReference type="SAM" id="Coils"/>
    </source>
</evidence>
<feature type="coiled-coil region" evidence="1">
    <location>
        <begin position="468"/>
        <end position="509"/>
    </location>
</feature>
<feature type="coiled-coil region" evidence="1">
    <location>
        <begin position="826"/>
        <end position="853"/>
    </location>
</feature>
<evidence type="ECO:0000313" key="2">
    <source>
        <dbReference type="EMBL" id="MRJ46282.1"/>
    </source>
</evidence>
<name>A0A844BZD9_9LACT</name>
<dbReference type="Proteomes" id="UP000440066">
    <property type="component" value="Unassembled WGS sequence"/>
</dbReference>
<sequence>MGKLLAYMKMKMKKENAMTTQMKTNSWRLNRAGLINFWYYDQQEFEFAEGRMLLRGSNGSGKSVTMQSFIPLLLDGNRSPERLDPFGSKSRKLDNYMLDDQDAQDERVGYLYLSFKQTDVDLYQTIGMGIRARKHMPLETWYFQLNNNKRINDNFSLYRNQNQTNVLTKSELKQAIGEDGQLFDTQREYTEAVNQVLFGFESVDEYKELINLLIQLRSPKLSKDFKPTVISEILTQSLQPLTDEDLRPLSESIENMDGIETNLASLRMVQTSLNRLSQAFIHYNSAVFREETKKLEAEIGDLNQQLTLLIQSSERITTGQHDLLNLQQELAELEAEQEVVEKKIEDLQHHDVVSLKERQERLLQEIGAERNYRILKQEQIEKKEADILRLNTSLRDKQQEQAMLKRQINQLLLEMDALASDFSFDEHDFFKTELLEQFNKPFKFALTNDALKKFKQLLHQTKDALHATEIHQRDYERLLQEQDQLMAERNQLERSERDYLNQVTEIKAEWQNQFMQWIQHNRVFQLDGNCQEAIYHLVQRSKNTYEDLPTVQTKIAQVQTDITQTLSAKLIKSEHEQSQLIEQINEKQMLYSEWFNRQDPEPVRSIASQKARQYLKSQKIPFAPFYQTLDFQEGLSEELINRLEELLLETKLLDALVIPKSYKEEVLTFQLGQQETYLFVDYPGQLKTLNLYLVDAISEDHLSGWDKGKLKGQLEAMFHGETNNSQAIAIEPVKGQFKLGPLYGTISGEYEAKFIGVSRRARYRENMLSQIQQEIDGLEAKELAVQHQISHLKNDLQQLINEANRFPDFEDLRLAFREHDSLVLKLEQNQGKLTQLEASLATAKQIFEKFRSESQQLCRRLNISESIEAAHELISLSEEYTEQFSSLKQDHQRYVAIIEQTQTLEENIDHSDLELSDFIGELTRFEHKINVLEQDLESVIEQLKTSDYDEIRQLLDEALSKRKSLPHEINTIREQSVRLDQQLITYQEAINVLHQHVQSSRQTIKDTYHGYIDEVKLAYVYDEDNLRFQMELDDLWQRYLGTDYAEATEQVCEALKQLIKRLESELTTVKRNRRYKMHEVAAKDSLHSLQQEFILQQNQLSHYAPQMKAFYGKLAPDYSRMDIQAKLQGRNVSLFELNDSIESQVEVNQHLLQKEDRELFEEIITNTIGRKIRARIYLSENWVKEMNALMSQAEQKTSNGFMLSLKWKYKESQQEGELSSRELINLLKKDSALMTDFDRDKLTLHFRNKIKQARELLSESNHTYTFHTMLREVLDYRQWFEFQLLFKKAGEKMVELTNNKFFALSGGEKAMAMYVPLFSAVVAKYRGARPDAPRIISLDEAFAGIDELNIREMFRYMIQFNFNFIINSQILWGDYDTVPRMRIYQLLRPQNAKFVTVIPYIWDGSKRITEVNPLDLIEEP</sequence>
<dbReference type="EMBL" id="WJQT01000001">
    <property type="protein sequence ID" value="MRJ46282.1"/>
    <property type="molecule type" value="Genomic_DNA"/>
</dbReference>
<reference evidence="2 3" key="1">
    <citation type="submission" date="2019-11" db="EMBL/GenBank/DDBJ databases">
        <title>Characterisation of Fundicoccus ignavus gen. nov. sp. nov., a novel genus of the family Aerococcaceae from bulk tank milk.</title>
        <authorList>
            <person name="Siebert A."/>
            <person name="Huptas C."/>
            <person name="Wenning M."/>
            <person name="Scherer S."/>
            <person name="Doll E.V."/>
        </authorList>
    </citation>
    <scope>NUCLEOTIDE SEQUENCE [LARGE SCALE GENOMIC DNA]</scope>
    <source>
        <strain evidence="2 3">DSM 109652</strain>
    </source>
</reference>
<dbReference type="InterPro" id="IPR013496">
    <property type="entry name" value="CHP02680"/>
</dbReference>
<dbReference type="SUPFAM" id="SSF52540">
    <property type="entry name" value="P-loop containing nucleoside triphosphate hydrolases"/>
    <property type="match status" value="1"/>
</dbReference>
<protein>
    <submittedName>
        <fullName evidence="2">TIGR02680 family protein</fullName>
    </submittedName>
</protein>
<feature type="coiled-coil region" evidence="1">
    <location>
        <begin position="1045"/>
        <end position="1072"/>
    </location>
</feature>
<keyword evidence="1" id="KW-0175">Coiled coil</keyword>
<comment type="caution">
    <text evidence="2">The sequence shown here is derived from an EMBL/GenBank/DDBJ whole genome shotgun (WGS) entry which is preliminary data.</text>
</comment>
<feature type="coiled-coil region" evidence="1">
    <location>
        <begin position="380"/>
        <end position="421"/>
    </location>
</feature>
<dbReference type="NCBIfam" id="TIGR02680">
    <property type="entry name" value="TIGR02680 family protein"/>
    <property type="match status" value="1"/>
</dbReference>
<accession>A0A844BZD9</accession>